<dbReference type="InterPro" id="IPR008936">
    <property type="entry name" value="Rho_GTPase_activation_prot"/>
</dbReference>
<dbReference type="InterPro" id="IPR000198">
    <property type="entry name" value="RhoGAP_dom"/>
</dbReference>
<evidence type="ECO:0000313" key="4">
    <source>
        <dbReference type="Proteomes" id="UP001140453"/>
    </source>
</evidence>
<keyword evidence="4" id="KW-1185">Reference proteome</keyword>
<dbReference type="SUPFAM" id="SSF48350">
    <property type="entry name" value="GTPase activation domain, GAP"/>
    <property type="match status" value="1"/>
</dbReference>
<dbReference type="Gene3D" id="1.10.555.10">
    <property type="entry name" value="Rho GTPase activation protein"/>
    <property type="match status" value="1"/>
</dbReference>
<reference evidence="3" key="1">
    <citation type="submission" date="2022-10" db="EMBL/GenBank/DDBJ databases">
        <title>Tapping the CABI collections for fungal endophytes: first genome assemblies for Collariella, Neodidymelliopsis, Ascochyta clinopodiicola, Didymella pomorum, Didymosphaeria variabile, Neocosmospora piperis and Neocucurbitaria cava.</title>
        <authorList>
            <person name="Hill R."/>
        </authorList>
    </citation>
    <scope>NUCLEOTIDE SEQUENCE</scope>
    <source>
        <strain evidence="3">IMI 355082</strain>
    </source>
</reference>
<proteinExistence type="predicted"/>
<dbReference type="Proteomes" id="UP001140453">
    <property type="component" value="Unassembled WGS sequence"/>
</dbReference>
<organism evidence="3 4">
    <name type="scientific">Gnomoniopsis smithogilvyi</name>
    <dbReference type="NCBI Taxonomy" id="1191159"/>
    <lineage>
        <taxon>Eukaryota</taxon>
        <taxon>Fungi</taxon>
        <taxon>Dikarya</taxon>
        <taxon>Ascomycota</taxon>
        <taxon>Pezizomycotina</taxon>
        <taxon>Sordariomycetes</taxon>
        <taxon>Sordariomycetidae</taxon>
        <taxon>Diaporthales</taxon>
        <taxon>Gnomoniaceae</taxon>
        <taxon>Gnomoniopsis</taxon>
    </lineage>
</organism>
<feature type="domain" description="Rho-GAP" evidence="2">
    <location>
        <begin position="589"/>
        <end position="806"/>
    </location>
</feature>
<feature type="region of interest" description="Disordered" evidence="1">
    <location>
        <begin position="531"/>
        <end position="562"/>
    </location>
</feature>
<sequence>MDPSPITAGCSAATEAIGKTSPALRLFIREVREARTELDAVLAELHSLGGVIDILKDDAGSFPVDLAQRTPPVLTHCSSIVNQIDGYMQVCNGIDLSKRDKRFRWLAIRADMVKLKLTLEGYKSILALVTDLVGLTKSRKDIDSLSVKSDSSHYHDVLEDRKATNDDMKTELTHLLADMGSLRGRLQGDFKSNYAVSDLESYLDAMQLNATNLGHRMNVRYSMQGKVMETTLPLKSGNSVDGRIRFPSSGTNSSMGDEPDSAIDINDGPPSPYQQSPTVDKRPEQQQQQEGGPAPPNISSMPIIEIDEFLDELSDGRDKPSRAPTPPPKARARRLSVADNGGGGGNQLAPVRPSPSVRSVSDYGAMNQDVDDDYSVLPRRRSSIHSHAESDNDARSTLGSLMGIRPAFSEAEPDVNHSKSNLPIITGDFLISQNAAPTPSTDDRTGRTSRRLFGRNHSFSVPGRPTRPDTAAAPTANRSTSQNRSMTALKVLSGPGTALAIPAARADASASSTRLPAHDRNASVDTKYTFLSTSSSGKAPRSSTGTAASIRSTGSRMSSVFSRMTSWKPSRIKEEPVAEDTEPDDIFGVSLKKSMQIASATVRTHHNGSKGSSRREFPRVILTCVSFIKENDGIKAPNIFGENFSMDFDTDHLVRVSELKQCFSTAPYYGEGNIEWEQYDVYDAAEMIVLFLQQLPKPLITETVAKRWIVLSRQASVPGSMGLRLDSCIDFWDEALLGVRGPARSMFKLLLNLWGDIADAADINDMTAERLASRLLNPLMHLPAGKYTTDLMLGLAFLIRKRSEYAVMLREGRQSKAAF</sequence>
<feature type="region of interest" description="Disordered" evidence="1">
    <location>
        <begin position="433"/>
        <end position="486"/>
    </location>
</feature>
<dbReference type="OrthoDB" id="524326at2759"/>
<dbReference type="AlphaFoldDB" id="A0A9W9CV02"/>
<dbReference type="SMART" id="SM00324">
    <property type="entry name" value="RhoGAP"/>
    <property type="match status" value="1"/>
</dbReference>
<evidence type="ECO:0000313" key="3">
    <source>
        <dbReference type="EMBL" id="KAJ4388067.1"/>
    </source>
</evidence>
<evidence type="ECO:0000259" key="2">
    <source>
        <dbReference type="PROSITE" id="PS50238"/>
    </source>
</evidence>
<comment type="caution">
    <text evidence="3">The sequence shown here is derived from an EMBL/GenBank/DDBJ whole genome shotgun (WGS) entry which is preliminary data.</text>
</comment>
<feature type="compositionally biased region" description="Low complexity" evidence="1">
    <location>
        <begin position="350"/>
        <end position="360"/>
    </location>
</feature>
<gene>
    <name evidence="3" type="ORF">N0V93_008672</name>
</gene>
<dbReference type="GO" id="GO:0007165">
    <property type="term" value="P:signal transduction"/>
    <property type="evidence" value="ECO:0007669"/>
    <property type="project" value="InterPro"/>
</dbReference>
<feature type="compositionally biased region" description="Low complexity" evidence="1">
    <location>
        <begin position="468"/>
        <end position="478"/>
    </location>
</feature>
<name>A0A9W9CV02_9PEZI</name>
<accession>A0A9W9CV02</accession>
<protein>
    <recommendedName>
        <fullName evidence="2">Rho-GAP domain-containing protein</fullName>
    </recommendedName>
</protein>
<evidence type="ECO:0000256" key="1">
    <source>
        <dbReference type="SAM" id="MobiDB-lite"/>
    </source>
</evidence>
<feature type="region of interest" description="Disordered" evidence="1">
    <location>
        <begin position="314"/>
        <end position="360"/>
    </location>
</feature>
<feature type="region of interest" description="Disordered" evidence="1">
    <location>
        <begin position="232"/>
        <end position="300"/>
    </location>
</feature>
<dbReference type="Pfam" id="PF00620">
    <property type="entry name" value="RhoGAP"/>
    <property type="match status" value="1"/>
</dbReference>
<dbReference type="EMBL" id="JAPEVB010000005">
    <property type="protein sequence ID" value="KAJ4388067.1"/>
    <property type="molecule type" value="Genomic_DNA"/>
</dbReference>
<dbReference type="CDD" id="cd00159">
    <property type="entry name" value="RhoGAP"/>
    <property type="match status" value="1"/>
</dbReference>
<dbReference type="PROSITE" id="PS50238">
    <property type="entry name" value="RHOGAP"/>
    <property type="match status" value="1"/>
</dbReference>